<evidence type="ECO:0000313" key="9">
    <source>
        <dbReference type="EMBL" id="SDT25602.1"/>
    </source>
</evidence>
<reference evidence="9 10" key="1">
    <citation type="submission" date="2016-10" db="EMBL/GenBank/DDBJ databases">
        <authorList>
            <person name="Varghese N."/>
            <person name="Submissions S."/>
        </authorList>
    </citation>
    <scope>NUCLEOTIDE SEQUENCE [LARGE SCALE GENOMIC DNA]</scope>
    <source>
        <strain evidence="9 10">MAR_2009_60</strain>
    </source>
</reference>
<dbReference type="InterPro" id="IPR011990">
    <property type="entry name" value="TPR-like_helical_dom_sf"/>
</dbReference>
<evidence type="ECO:0000256" key="5">
    <source>
        <dbReference type="ARBA" id="ARBA00023237"/>
    </source>
</evidence>
<dbReference type="Pfam" id="PF14322">
    <property type="entry name" value="SusD-like_3"/>
    <property type="match status" value="1"/>
</dbReference>
<dbReference type="RefSeq" id="WP_091607585.1">
    <property type="nucleotide sequence ID" value="NZ_LT629754.1"/>
</dbReference>
<evidence type="ECO:0000259" key="7">
    <source>
        <dbReference type="Pfam" id="PF07980"/>
    </source>
</evidence>
<dbReference type="InterPro" id="IPR033985">
    <property type="entry name" value="SusD-like_N"/>
</dbReference>
<name>A0ABY0UVZ4_9FLAO</name>
<dbReference type="EMBL" id="LT629754">
    <property type="protein sequence ID" value="SDT25602.1"/>
    <property type="molecule type" value="Genomic_DNA"/>
</dbReference>
<evidence type="ECO:0000256" key="3">
    <source>
        <dbReference type="ARBA" id="ARBA00022729"/>
    </source>
</evidence>
<protein>
    <submittedName>
        <fullName evidence="9">Starch-binding associating with outer membrane</fullName>
    </submittedName>
</protein>
<evidence type="ECO:0000256" key="4">
    <source>
        <dbReference type="ARBA" id="ARBA00023136"/>
    </source>
</evidence>
<keyword evidence="5" id="KW-0998">Cell outer membrane</keyword>
<feature type="signal peptide" evidence="6">
    <location>
        <begin position="1"/>
        <end position="23"/>
    </location>
</feature>
<sequence>MKKGKLVLLGLLTLALVPISCNEDFLETQPLDSISADATWADGALAQAFVFNVYASLGYGGFEEEGLASLTDEAMFTHSGRGVNVITEGSLSPSGTGNVNIIPQWNELYLAIRKANIALQELPNSTFDNQTLKDRLTGEAHFLRAYYYHQLMRYYGGAPLIDAPYGLDDDYSIARGTYAENVDFVTSDLDIAISLLEGKEVTPGRASMLSAMGLKSRVLTYAASDLRDGPTASAKSATLGGYSNLELVAYTSGDRDARWNAAKTAAKAVLDATTGYKLDLTEPASAEEATETYISIAMGGGSAVGDAAARSELLFERTHSPLFTQESNWPLGGIHQGINNGPNGYHNWAGNTPIQQLVDDYQMMDGSDFDWSNEEHAAAPYENRDPRMAATILYDGAAWKPRPDDVASIDPYDEIQTGTYADGSGGIIPGVDMRDSPIENWNGSRTGYYVRKFIDPDPSLVDNQSSAQVVPWPFIRYTEIILNYVEASIALGDEGEARNWLNKIRFRAGMPALTSSGTELLEDYINERRVELAYEEHRYHDARRWMIADQTLGRGIKVMKVTATLKAGATPRTPYQYDTSVYDYTYTVVDNNDNETRTWDDKMYFMPISRDEINRNNLLIQNPGY</sequence>
<accession>A0ABY0UVZ4</accession>
<evidence type="ECO:0000256" key="6">
    <source>
        <dbReference type="SAM" id="SignalP"/>
    </source>
</evidence>
<comment type="similarity">
    <text evidence="2">Belongs to the SusD family.</text>
</comment>
<keyword evidence="10" id="KW-1185">Reference proteome</keyword>
<keyword evidence="4" id="KW-0472">Membrane</keyword>
<evidence type="ECO:0000256" key="2">
    <source>
        <dbReference type="ARBA" id="ARBA00006275"/>
    </source>
</evidence>
<dbReference type="InterPro" id="IPR012944">
    <property type="entry name" value="SusD_RagB_dom"/>
</dbReference>
<comment type="subcellular location">
    <subcellularLocation>
        <location evidence="1">Cell outer membrane</location>
    </subcellularLocation>
</comment>
<dbReference type="Pfam" id="PF07980">
    <property type="entry name" value="SusD_RagB"/>
    <property type="match status" value="1"/>
</dbReference>
<dbReference type="GeneID" id="90590855"/>
<keyword evidence="3 6" id="KW-0732">Signal</keyword>
<dbReference type="SUPFAM" id="SSF48452">
    <property type="entry name" value="TPR-like"/>
    <property type="match status" value="1"/>
</dbReference>
<evidence type="ECO:0000256" key="1">
    <source>
        <dbReference type="ARBA" id="ARBA00004442"/>
    </source>
</evidence>
<dbReference type="Gene3D" id="1.25.40.390">
    <property type="match status" value="1"/>
</dbReference>
<feature type="domain" description="RagB/SusD" evidence="7">
    <location>
        <begin position="339"/>
        <end position="625"/>
    </location>
</feature>
<organism evidence="9 10">
    <name type="scientific">Maribacter dokdonensis</name>
    <dbReference type="NCBI Taxonomy" id="320912"/>
    <lineage>
        <taxon>Bacteria</taxon>
        <taxon>Pseudomonadati</taxon>
        <taxon>Bacteroidota</taxon>
        <taxon>Flavobacteriia</taxon>
        <taxon>Flavobacteriales</taxon>
        <taxon>Flavobacteriaceae</taxon>
        <taxon>Maribacter</taxon>
    </lineage>
</organism>
<feature type="domain" description="SusD-like N-terminal" evidence="8">
    <location>
        <begin position="74"/>
        <end position="218"/>
    </location>
</feature>
<evidence type="ECO:0000313" key="10">
    <source>
        <dbReference type="Proteomes" id="UP000199574"/>
    </source>
</evidence>
<feature type="chain" id="PRO_5045463652" evidence="6">
    <location>
        <begin position="24"/>
        <end position="625"/>
    </location>
</feature>
<dbReference type="Proteomes" id="UP000199574">
    <property type="component" value="Chromosome I"/>
</dbReference>
<evidence type="ECO:0000259" key="8">
    <source>
        <dbReference type="Pfam" id="PF14322"/>
    </source>
</evidence>
<proteinExistence type="inferred from homology"/>
<gene>
    <name evidence="9" type="ORF">SAMN05192545_3171</name>
</gene>